<dbReference type="Proteomes" id="UP000048984">
    <property type="component" value="Unassembled WGS sequence"/>
</dbReference>
<dbReference type="Pfam" id="PF02896">
    <property type="entry name" value="PEP-utilizers_C"/>
    <property type="match status" value="1"/>
</dbReference>
<proteinExistence type="inferred from homology"/>
<dbReference type="InterPro" id="IPR050499">
    <property type="entry name" value="PEP-utilizing_PTS_enzyme"/>
</dbReference>
<keyword evidence="9" id="KW-0808">Transferase</keyword>
<comment type="subcellular location">
    <subcellularLocation>
        <location evidence="3">Cytoplasm</location>
    </subcellularLocation>
</comment>
<dbReference type="InterPro" id="IPR036618">
    <property type="entry name" value="PtsI_HPr-bd_sf"/>
</dbReference>
<dbReference type="GO" id="GO:0008965">
    <property type="term" value="F:phosphoenolpyruvate-protein phosphotransferase activity"/>
    <property type="evidence" value="ECO:0007669"/>
    <property type="project" value="UniProtKB-EC"/>
</dbReference>
<dbReference type="SUPFAM" id="SSF55781">
    <property type="entry name" value="GAF domain-like"/>
    <property type="match status" value="1"/>
</dbReference>
<evidence type="ECO:0000256" key="10">
    <source>
        <dbReference type="ARBA" id="ARBA00022683"/>
    </source>
</evidence>
<dbReference type="AlphaFoldDB" id="A0A0P6WED5"/>
<dbReference type="SUPFAM" id="SSF52009">
    <property type="entry name" value="Phosphohistidine domain"/>
    <property type="match status" value="1"/>
</dbReference>
<evidence type="ECO:0000256" key="4">
    <source>
        <dbReference type="ARBA" id="ARBA00007837"/>
    </source>
</evidence>
<dbReference type="InterPro" id="IPR006318">
    <property type="entry name" value="PTS_EI-like"/>
</dbReference>
<keyword evidence="8" id="KW-0762">Sugar transport</keyword>
<dbReference type="GO" id="GO:0016301">
    <property type="term" value="F:kinase activity"/>
    <property type="evidence" value="ECO:0007669"/>
    <property type="project" value="UniProtKB-KW"/>
</dbReference>
<reference evidence="15 16" key="2">
    <citation type="submission" date="2015-10" db="EMBL/GenBank/DDBJ databases">
        <title>Draft Genome Sequence of Prosthecomicrobium hirschii ATCC 27832.</title>
        <authorList>
            <person name="Daniel J."/>
            <person name="Givan S.A."/>
            <person name="Brun Y.V."/>
            <person name="Brown P.J."/>
        </authorList>
    </citation>
    <scope>NUCLEOTIDE SEQUENCE [LARGE SCALE GENOMIC DNA]</scope>
    <source>
        <strain evidence="15 16">16</strain>
    </source>
</reference>
<dbReference type="PRINTS" id="PR01736">
    <property type="entry name" value="PHPHTRNFRASE"/>
</dbReference>
<dbReference type="OrthoDB" id="9765468at2"/>
<dbReference type="Pfam" id="PF05524">
    <property type="entry name" value="PEP-utilisers_N"/>
    <property type="match status" value="1"/>
</dbReference>
<dbReference type="InterPro" id="IPR040442">
    <property type="entry name" value="Pyrv_kinase-like_dom_sf"/>
</dbReference>
<keyword evidence="11" id="KW-0479">Metal-binding</keyword>
<evidence type="ECO:0000256" key="13">
    <source>
        <dbReference type="ARBA" id="ARBA00022842"/>
    </source>
</evidence>
<evidence type="ECO:0000256" key="11">
    <source>
        <dbReference type="ARBA" id="ARBA00022723"/>
    </source>
</evidence>
<evidence type="ECO:0000256" key="8">
    <source>
        <dbReference type="ARBA" id="ARBA00022597"/>
    </source>
</evidence>
<protein>
    <recommendedName>
        <fullName evidence="5">phosphoenolpyruvate--protein phosphotransferase</fullName>
        <ecNumber evidence="5">2.7.3.9</ecNumber>
    </recommendedName>
</protein>
<dbReference type="NCBIfam" id="TIGR01417">
    <property type="entry name" value="PTS_I_fam"/>
    <property type="match status" value="1"/>
</dbReference>
<gene>
    <name evidence="15" type="ORF">ABB55_12865</name>
</gene>
<evidence type="ECO:0000256" key="12">
    <source>
        <dbReference type="ARBA" id="ARBA00022777"/>
    </source>
</evidence>
<dbReference type="EC" id="2.7.3.9" evidence="5"/>
<keyword evidence="6" id="KW-0813">Transport</keyword>
<evidence type="ECO:0000256" key="9">
    <source>
        <dbReference type="ARBA" id="ARBA00022679"/>
    </source>
</evidence>
<dbReference type="Gene3D" id="3.30.450.40">
    <property type="match status" value="1"/>
</dbReference>
<evidence type="ECO:0000256" key="3">
    <source>
        <dbReference type="ARBA" id="ARBA00004496"/>
    </source>
</evidence>
<dbReference type="Gene3D" id="1.10.274.10">
    <property type="entry name" value="PtsI, HPr-binding domain"/>
    <property type="match status" value="1"/>
</dbReference>
<keyword evidence="16" id="KW-1185">Reference proteome</keyword>
<dbReference type="STRING" id="665126.ABB55_12865"/>
<comment type="catalytic activity">
    <reaction evidence="1">
        <text>L-histidyl-[protein] + phosphoenolpyruvate = N(pros)-phospho-L-histidyl-[protein] + pyruvate</text>
        <dbReference type="Rhea" id="RHEA:23880"/>
        <dbReference type="Rhea" id="RHEA-COMP:9745"/>
        <dbReference type="Rhea" id="RHEA-COMP:9746"/>
        <dbReference type="ChEBI" id="CHEBI:15361"/>
        <dbReference type="ChEBI" id="CHEBI:29979"/>
        <dbReference type="ChEBI" id="CHEBI:58702"/>
        <dbReference type="ChEBI" id="CHEBI:64837"/>
        <dbReference type="EC" id="2.7.3.9"/>
    </reaction>
</comment>
<dbReference type="SMART" id="SM00065">
    <property type="entry name" value="GAF"/>
    <property type="match status" value="1"/>
</dbReference>
<accession>A0A0P6WED5</accession>
<keyword evidence="7" id="KW-0963">Cytoplasm</keyword>
<dbReference type="PANTHER" id="PTHR46244:SF6">
    <property type="entry name" value="PHOSPHOENOLPYRUVATE-PROTEIN PHOSPHOTRANSFERASE"/>
    <property type="match status" value="1"/>
</dbReference>
<dbReference type="RefSeq" id="WP_054359161.1">
    <property type="nucleotide sequence ID" value="NZ_JAPCYQ010000001.1"/>
</dbReference>
<dbReference type="InterPro" id="IPR008731">
    <property type="entry name" value="PTS_EIN"/>
</dbReference>
<keyword evidence="13" id="KW-0460">Magnesium</keyword>
<name>A0A0P6WED5_9HYPH</name>
<feature type="domain" description="GAF" evidence="14">
    <location>
        <begin position="24"/>
        <end position="170"/>
    </location>
</feature>
<dbReference type="GO" id="GO:0009401">
    <property type="term" value="P:phosphoenolpyruvate-dependent sugar phosphotransferase system"/>
    <property type="evidence" value="ECO:0007669"/>
    <property type="project" value="UniProtKB-KW"/>
</dbReference>
<dbReference type="InterPro" id="IPR029016">
    <property type="entry name" value="GAF-like_dom_sf"/>
</dbReference>
<dbReference type="Gene3D" id="3.20.20.60">
    <property type="entry name" value="Phosphoenolpyruvate-binding domains"/>
    <property type="match status" value="1"/>
</dbReference>
<comment type="cofactor">
    <cofactor evidence="2">
        <name>Mg(2+)</name>
        <dbReference type="ChEBI" id="CHEBI:18420"/>
    </cofactor>
</comment>
<dbReference type="GO" id="GO:0046872">
    <property type="term" value="F:metal ion binding"/>
    <property type="evidence" value="ECO:0007669"/>
    <property type="project" value="UniProtKB-KW"/>
</dbReference>
<dbReference type="EMBL" id="LJYW01000001">
    <property type="protein sequence ID" value="KPL52998.1"/>
    <property type="molecule type" value="Genomic_DNA"/>
</dbReference>
<dbReference type="Pfam" id="PF00391">
    <property type="entry name" value="PEP-utilizers"/>
    <property type="match status" value="1"/>
</dbReference>
<comment type="caution">
    <text evidence="15">The sequence shown here is derived from an EMBL/GenBank/DDBJ whole genome shotgun (WGS) entry which is preliminary data.</text>
</comment>
<dbReference type="GO" id="GO:0005737">
    <property type="term" value="C:cytoplasm"/>
    <property type="evidence" value="ECO:0007669"/>
    <property type="project" value="UniProtKB-SubCell"/>
</dbReference>
<dbReference type="SUPFAM" id="SSF47831">
    <property type="entry name" value="Enzyme I of the PEP:sugar phosphotransferase system HPr-binding (sub)domain"/>
    <property type="match status" value="1"/>
</dbReference>
<sequence length="757" mass="83425">MRGSLAAPRVLLRRLREVMAEPISAQERLDKIVEQIANNMVAEVCSVYVLRADETLELYATVGLKREAVHHTALKVGEGLVGLIAAEARFLNLANAQVHPAFAYKPETGEEMYNAFLGVPILRAGRTLGVLVVQNKSHRTYMDEEVEALQTISMIIAEMIAAGGLEPLARVSGGALDLRRPMQLEGVGLCDGVALGHAVLHEPRVVVSALIADDPNRELARLEAAIEKLRISVDDLISRSEVATPGEHLDVLEAYRMFAYDRGWVRKMEEAVRNGLTAEAAVEKVQSDTRARMLRQTDPYLRDRLHDFDALANRLLRELMGRPHGPTAGILPKDAIVVARSMGAAELFDYDRERLRGVVLEEGATTSHVAIVARALGIAVVGQLSGVVSLVEVGDAMIVDGEAGLVHLRPPADVEHAYAEKVRFRARRQAQYRRLRSRPAMTKDGTDVQMLLNAGLLVDLPHLDESGAAGIGLFRTELQFMVASSFPKMSEQEQLYRQVLVAAGDRPVTFRSLDIGGDKVLPYVRALEEEENPAMGWRAIRLGLDRPGLLRTQIRALLKAAGDRELRLMFPMVTEVGEFLRAQAMVEREKTFLKRHGHALPASVKLGVMIEVPSLVFQLDELFRVVHFASVGSNDLMQFTMASDRGNTRVASRYDPLSLPFLRMLKIIADKAAEHHVPITLCGELAGRPLEALALLALGYRSISMAPASIGPVKAMVLESDLSRLRARFLSRLEPGRPPGDLRHFLRGYSEEQGIPV</sequence>
<dbReference type="Pfam" id="PF01590">
    <property type="entry name" value="GAF"/>
    <property type="match status" value="1"/>
</dbReference>
<evidence type="ECO:0000313" key="15">
    <source>
        <dbReference type="EMBL" id="KPL52998.1"/>
    </source>
</evidence>
<dbReference type="InterPro" id="IPR036637">
    <property type="entry name" value="Phosphohistidine_dom_sf"/>
</dbReference>
<evidence type="ECO:0000313" key="16">
    <source>
        <dbReference type="Proteomes" id="UP000048984"/>
    </source>
</evidence>
<dbReference type="Gene3D" id="3.50.30.10">
    <property type="entry name" value="Phosphohistidine domain"/>
    <property type="match status" value="1"/>
</dbReference>
<evidence type="ECO:0000256" key="2">
    <source>
        <dbReference type="ARBA" id="ARBA00001946"/>
    </source>
</evidence>
<dbReference type="InterPro" id="IPR008279">
    <property type="entry name" value="PEP-util_enz_mobile_dom"/>
</dbReference>
<keyword evidence="12" id="KW-0418">Kinase</keyword>
<dbReference type="PANTHER" id="PTHR46244">
    <property type="entry name" value="PHOSPHOENOLPYRUVATE-PROTEIN PHOSPHOTRANSFERASE"/>
    <property type="match status" value="1"/>
</dbReference>
<keyword evidence="10" id="KW-0598">Phosphotransferase system</keyword>
<reference evidence="15 16" key="1">
    <citation type="submission" date="2015-09" db="EMBL/GenBank/DDBJ databases">
        <authorList>
            <person name="Jackson K.R."/>
            <person name="Lunt B.L."/>
            <person name="Fisher J.N.B."/>
            <person name="Gardner A.V."/>
            <person name="Bailey M.E."/>
            <person name="Deus L.M."/>
            <person name="Earl A.S."/>
            <person name="Gibby P.D."/>
            <person name="Hartmann K.A."/>
            <person name="Liu J.E."/>
            <person name="Manci A.M."/>
            <person name="Nielsen D.A."/>
            <person name="Solomon M.B."/>
            <person name="Breakwell D.P."/>
            <person name="Burnett S.H."/>
            <person name="Grose J.H."/>
        </authorList>
    </citation>
    <scope>NUCLEOTIDE SEQUENCE [LARGE SCALE GENOMIC DNA]</scope>
    <source>
        <strain evidence="15 16">16</strain>
    </source>
</reference>
<evidence type="ECO:0000256" key="6">
    <source>
        <dbReference type="ARBA" id="ARBA00022448"/>
    </source>
</evidence>
<comment type="similarity">
    <text evidence="4">Belongs to the PEP-utilizing enzyme family.</text>
</comment>
<dbReference type="InterPro" id="IPR015813">
    <property type="entry name" value="Pyrv/PenolPyrv_kinase-like_dom"/>
</dbReference>
<evidence type="ECO:0000259" key="14">
    <source>
        <dbReference type="SMART" id="SM00065"/>
    </source>
</evidence>
<evidence type="ECO:0000256" key="1">
    <source>
        <dbReference type="ARBA" id="ARBA00000683"/>
    </source>
</evidence>
<dbReference type="SUPFAM" id="SSF51621">
    <property type="entry name" value="Phosphoenolpyruvate/pyruvate domain"/>
    <property type="match status" value="1"/>
</dbReference>
<dbReference type="InterPro" id="IPR000121">
    <property type="entry name" value="PEP_util_C"/>
</dbReference>
<evidence type="ECO:0000256" key="5">
    <source>
        <dbReference type="ARBA" id="ARBA00012232"/>
    </source>
</evidence>
<organism evidence="15 16">
    <name type="scientific">Prosthecodimorpha hirschii</name>
    <dbReference type="NCBI Taxonomy" id="665126"/>
    <lineage>
        <taxon>Bacteria</taxon>
        <taxon>Pseudomonadati</taxon>
        <taxon>Pseudomonadota</taxon>
        <taxon>Alphaproteobacteria</taxon>
        <taxon>Hyphomicrobiales</taxon>
        <taxon>Ancalomicrobiaceae</taxon>
        <taxon>Prosthecodimorpha</taxon>
    </lineage>
</organism>
<dbReference type="InterPro" id="IPR003018">
    <property type="entry name" value="GAF"/>
</dbReference>
<evidence type="ECO:0000256" key="7">
    <source>
        <dbReference type="ARBA" id="ARBA00022490"/>
    </source>
</evidence>